<dbReference type="InterPro" id="IPR020613">
    <property type="entry name" value="Thiolase_CS"/>
</dbReference>
<feature type="domain" description="Thiolase C-terminal" evidence="7">
    <location>
        <begin position="269"/>
        <end position="389"/>
    </location>
</feature>
<feature type="active site" description="Proton acceptor" evidence="4">
    <location>
        <position position="346"/>
    </location>
</feature>
<dbReference type="OrthoDB" id="9764638at2"/>
<evidence type="ECO:0000256" key="5">
    <source>
        <dbReference type="RuleBase" id="RU003557"/>
    </source>
</evidence>
<dbReference type="SUPFAM" id="SSF53901">
    <property type="entry name" value="Thiolase-like"/>
    <property type="match status" value="2"/>
</dbReference>
<evidence type="ECO:0000313" key="8">
    <source>
        <dbReference type="EMBL" id="SIS82855.1"/>
    </source>
</evidence>
<dbReference type="Pfam" id="PF00108">
    <property type="entry name" value="Thiolase_N"/>
    <property type="match status" value="1"/>
</dbReference>
<dbReference type="EMBL" id="FTOE01000005">
    <property type="protein sequence ID" value="SIS82855.1"/>
    <property type="molecule type" value="Genomic_DNA"/>
</dbReference>
<evidence type="ECO:0000256" key="2">
    <source>
        <dbReference type="ARBA" id="ARBA00022679"/>
    </source>
</evidence>
<dbReference type="InterPro" id="IPR020617">
    <property type="entry name" value="Thiolase_C"/>
</dbReference>
<feature type="active site" description="Proton acceptor" evidence="4">
    <location>
        <position position="376"/>
    </location>
</feature>
<dbReference type="PROSITE" id="PS00737">
    <property type="entry name" value="THIOLASE_2"/>
    <property type="match status" value="1"/>
</dbReference>
<evidence type="ECO:0000259" key="7">
    <source>
        <dbReference type="Pfam" id="PF02803"/>
    </source>
</evidence>
<evidence type="ECO:0000256" key="4">
    <source>
        <dbReference type="PIRSR" id="PIRSR000429-1"/>
    </source>
</evidence>
<dbReference type="CDD" id="cd00751">
    <property type="entry name" value="thiolase"/>
    <property type="match status" value="1"/>
</dbReference>
<evidence type="ECO:0000313" key="9">
    <source>
        <dbReference type="Proteomes" id="UP000185999"/>
    </source>
</evidence>
<dbReference type="GO" id="GO:0003988">
    <property type="term" value="F:acetyl-CoA C-acyltransferase activity"/>
    <property type="evidence" value="ECO:0007669"/>
    <property type="project" value="UniProtKB-ARBA"/>
</dbReference>
<feature type="domain" description="Thiolase N-terminal" evidence="6">
    <location>
        <begin position="25"/>
        <end position="259"/>
    </location>
</feature>
<protein>
    <submittedName>
        <fullName evidence="8">Acetyl-CoA C-acetyltransferase</fullName>
    </submittedName>
</protein>
<proteinExistence type="inferred from homology"/>
<name>A0A1N7M9R1_9GAMM</name>
<sequence length="390" mass="41153">MKPVYLTHYKRTAFSRANPKKTEVDALAGLRGDTLLAKLIDNALQETGVGADKIDDLSVGCALSVMDQWSFGGRYPLFQSALGDQCASRSIDQQCGSGLAAMRFSSLIIASGAADIAFAGGYENMTRIPMGPALFKAGVLTVPENTAQRYTMSVAMNMGLTAEALMAKGKIGREEMDQFALSSHQRSEAARLRGYHSGEILPVDDSDGKAFDQDANIRAATTLEKLAELNPVFTEKGEITAGNSSPLTSGAAVAMLMSETAIAITGAVPTARIVACADRGTQPELMGQGVVPAIERVLAMANLRADQIDLWEINEAFSVVPLYAMNRLGLEHHNVNVNGGAIALGHPLGATGIRLAGTLSRTLHEKNGRYGIAAACIGGGQGIAMIIERL</sequence>
<evidence type="ECO:0000256" key="3">
    <source>
        <dbReference type="ARBA" id="ARBA00023315"/>
    </source>
</evidence>
<accession>A0A1N7M9R1</accession>
<dbReference type="InterPro" id="IPR020610">
    <property type="entry name" value="Thiolase_AS"/>
</dbReference>
<keyword evidence="3 5" id="KW-0012">Acyltransferase</keyword>
<dbReference type="PANTHER" id="PTHR18919:SF140">
    <property type="entry name" value="ACETYL-COA C-ACETYLTRANSFERASE (ACETOACETYL-COA THIOLASE) (ACAB-5)"/>
    <property type="match status" value="1"/>
</dbReference>
<dbReference type="Pfam" id="PF02803">
    <property type="entry name" value="Thiolase_C"/>
    <property type="match status" value="1"/>
</dbReference>
<dbReference type="RefSeq" id="WP_054340321.1">
    <property type="nucleotide sequence ID" value="NZ_FTOE01000005.1"/>
</dbReference>
<gene>
    <name evidence="8" type="ORF">SAMN05421760_105298</name>
</gene>
<comment type="similarity">
    <text evidence="1 5">Belongs to the thiolase-like superfamily. Thiolase family.</text>
</comment>
<dbReference type="InterPro" id="IPR002155">
    <property type="entry name" value="Thiolase"/>
</dbReference>
<dbReference type="STRING" id="619304.SAMN05421760_105298"/>
<dbReference type="AlphaFoldDB" id="A0A1N7M9R1"/>
<keyword evidence="9" id="KW-1185">Reference proteome</keyword>
<evidence type="ECO:0000259" key="6">
    <source>
        <dbReference type="Pfam" id="PF00108"/>
    </source>
</evidence>
<feature type="active site" description="Acyl-thioester intermediate" evidence="4">
    <location>
        <position position="95"/>
    </location>
</feature>
<organism evidence="8 9">
    <name type="scientific">Neptunomonas antarctica</name>
    <dbReference type="NCBI Taxonomy" id="619304"/>
    <lineage>
        <taxon>Bacteria</taxon>
        <taxon>Pseudomonadati</taxon>
        <taxon>Pseudomonadota</taxon>
        <taxon>Gammaproteobacteria</taxon>
        <taxon>Oceanospirillales</taxon>
        <taxon>Oceanospirillaceae</taxon>
        <taxon>Neptunomonas</taxon>
    </lineage>
</organism>
<dbReference type="Proteomes" id="UP000185999">
    <property type="component" value="Unassembled WGS sequence"/>
</dbReference>
<evidence type="ECO:0000256" key="1">
    <source>
        <dbReference type="ARBA" id="ARBA00010982"/>
    </source>
</evidence>
<dbReference type="PANTHER" id="PTHR18919">
    <property type="entry name" value="ACETYL-COA C-ACYLTRANSFERASE"/>
    <property type="match status" value="1"/>
</dbReference>
<dbReference type="InterPro" id="IPR016039">
    <property type="entry name" value="Thiolase-like"/>
</dbReference>
<dbReference type="PIRSF" id="PIRSF000429">
    <property type="entry name" value="Ac-CoA_Ac_transf"/>
    <property type="match status" value="1"/>
</dbReference>
<dbReference type="NCBIfam" id="TIGR01930">
    <property type="entry name" value="AcCoA-C-Actrans"/>
    <property type="match status" value="1"/>
</dbReference>
<dbReference type="PROSITE" id="PS00099">
    <property type="entry name" value="THIOLASE_3"/>
    <property type="match status" value="1"/>
</dbReference>
<keyword evidence="2 5" id="KW-0808">Transferase</keyword>
<reference evidence="9" key="1">
    <citation type="submission" date="2017-01" db="EMBL/GenBank/DDBJ databases">
        <authorList>
            <person name="Varghese N."/>
            <person name="Submissions S."/>
        </authorList>
    </citation>
    <scope>NUCLEOTIDE SEQUENCE [LARGE SCALE GENOMIC DNA]</scope>
    <source>
        <strain evidence="9">DSM 22306</strain>
    </source>
</reference>
<dbReference type="Gene3D" id="3.40.47.10">
    <property type="match status" value="1"/>
</dbReference>
<dbReference type="InterPro" id="IPR020616">
    <property type="entry name" value="Thiolase_N"/>
</dbReference>